<evidence type="ECO:0000259" key="5">
    <source>
        <dbReference type="PROSITE" id="PS51755"/>
    </source>
</evidence>
<dbReference type="Gene3D" id="3.40.50.2300">
    <property type="match status" value="1"/>
</dbReference>
<dbReference type="InterPro" id="IPR001789">
    <property type="entry name" value="Sig_transdc_resp-reg_receiver"/>
</dbReference>
<evidence type="ECO:0000313" key="6">
    <source>
        <dbReference type="EMBL" id="MDH6502806.1"/>
    </source>
</evidence>
<dbReference type="GO" id="GO:0000976">
    <property type="term" value="F:transcription cis-regulatory region binding"/>
    <property type="evidence" value="ECO:0007669"/>
    <property type="project" value="TreeGrafter"/>
</dbReference>
<comment type="caution">
    <text evidence="6">The sequence shown here is derived from an EMBL/GenBank/DDBJ whole genome shotgun (WGS) entry which is preliminary data.</text>
</comment>
<keyword evidence="7" id="KW-1185">Reference proteome</keyword>
<dbReference type="Gene3D" id="1.10.10.10">
    <property type="entry name" value="Winged helix-like DNA-binding domain superfamily/Winged helix DNA-binding domain"/>
    <property type="match status" value="1"/>
</dbReference>
<evidence type="ECO:0000256" key="3">
    <source>
        <dbReference type="PROSITE-ProRule" id="PRU01091"/>
    </source>
</evidence>
<dbReference type="SMART" id="SM00862">
    <property type="entry name" value="Trans_reg_C"/>
    <property type="match status" value="1"/>
</dbReference>
<dbReference type="SUPFAM" id="SSF52172">
    <property type="entry name" value="CheY-like"/>
    <property type="match status" value="1"/>
</dbReference>
<keyword evidence="2" id="KW-0597">Phosphoprotein</keyword>
<accession>A0AA43M5Y7</accession>
<reference evidence="6" key="1">
    <citation type="submission" date="2023-04" db="EMBL/GenBank/DDBJ databases">
        <title>Genome Encyclopedia of Bacteria and Archaea VI: Functional Genomics of Type Strains.</title>
        <authorList>
            <person name="Whitman W."/>
        </authorList>
    </citation>
    <scope>NUCLEOTIDE SEQUENCE</scope>
    <source>
        <strain evidence="6">Enz.4-51</strain>
    </source>
</reference>
<dbReference type="Proteomes" id="UP001161160">
    <property type="component" value="Unassembled WGS sequence"/>
</dbReference>
<dbReference type="InterPro" id="IPR039420">
    <property type="entry name" value="WalR-like"/>
</dbReference>
<feature type="DNA-binding region" description="OmpR/PhoB-type" evidence="3">
    <location>
        <begin position="159"/>
        <end position="258"/>
    </location>
</feature>
<sequence>MIICKQYEPKALQMLEFFQSWGPIALAIYHCSEMITILVIEDENSLQLLLKRLFGREGFKTFAAKNGSEGMQLAKSRRPDLIILDLGLPDVNGQYVISEIRKWSKVPIIAVSAFNDENTIVNILELGADAFLEKPFSLDELNARIRLFLRKKMIDNSSDLSLQLGDLKISNLDRKLQGPKGSISLSVFEYRVLSLLLTQPGKIFSHEELINEIWGPSYKHAIGSLRVSIWGIKTKIAEAGETRELISSIPKVGYSINPLVLT</sequence>
<proteinExistence type="predicted"/>
<dbReference type="GO" id="GO:0000156">
    <property type="term" value="F:phosphorelay response regulator activity"/>
    <property type="evidence" value="ECO:0007669"/>
    <property type="project" value="TreeGrafter"/>
</dbReference>
<dbReference type="PROSITE" id="PS51755">
    <property type="entry name" value="OMPR_PHOB"/>
    <property type="match status" value="1"/>
</dbReference>
<dbReference type="Pfam" id="PF00072">
    <property type="entry name" value="Response_reg"/>
    <property type="match status" value="1"/>
</dbReference>
<dbReference type="RefSeq" id="WP_342394325.1">
    <property type="nucleotide sequence ID" value="NZ_JARXVW010000003.1"/>
</dbReference>
<evidence type="ECO:0000259" key="4">
    <source>
        <dbReference type="PROSITE" id="PS50110"/>
    </source>
</evidence>
<dbReference type="PROSITE" id="PS50110">
    <property type="entry name" value="RESPONSE_REGULATORY"/>
    <property type="match status" value="1"/>
</dbReference>
<feature type="domain" description="OmpR/PhoB-type" evidence="5">
    <location>
        <begin position="159"/>
        <end position="258"/>
    </location>
</feature>
<dbReference type="CDD" id="cd00383">
    <property type="entry name" value="trans_reg_C"/>
    <property type="match status" value="1"/>
</dbReference>
<dbReference type="EMBL" id="JARXYA010000001">
    <property type="protein sequence ID" value="MDH6502806.1"/>
    <property type="molecule type" value="Genomic_DNA"/>
</dbReference>
<name>A0AA43M5Y7_9BURK</name>
<dbReference type="SMART" id="SM00448">
    <property type="entry name" value="REC"/>
    <property type="match status" value="1"/>
</dbReference>
<feature type="domain" description="Response regulatory" evidence="4">
    <location>
        <begin position="36"/>
        <end position="149"/>
    </location>
</feature>
<dbReference type="GO" id="GO:0006355">
    <property type="term" value="P:regulation of DNA-templated transcription"/>
    <property type="evidence" value="ECO:0007669"/>
    <property type="project" value="InterPro"/>
</dbReference>
<evidence type="ECO:0000256" key="2">
    <source>
        <dbReference type="PROSITE-ProRule" id="PRU00169"/>
    </source>
</evidence>
<dbReference type="Pfam" id="PF00486">
    <property type="entry name" value="Trans_reg_C"/>
    <property type="match status" value="1"/>
</dbReference>
<gene>
    <name evidence="6" type="ORF">M2127_000089</name>
</gene>
<keyword evidence="1 3" id="KW-0238">DNA-binding</keyword>
<dbReference type="GO" id="GO:0032993">
    <property type="term" value="C:protein-DNA complex"/>
    <property type="evidence" value="ECO:0007669"/>
    <property type="project" value="TreeGrafter"/>
</dbReference>
<organism evidence="6 7">
    <name type="scientific">Polynucleobacter sphagniphilus</name>
    <dbReference type="NCBI Taxonomy" id="1743169"/>
    <lineage>
        <taxon>Bacteria</taxon>
        <taxon>Pseudomonadati</taxon>
        <taxon>Pseudomonadota</taxon>
        <taxon>Betaproteobacteria</taxon>
        <taxon>Burkholderiales</taxon>
        <taxon>Burkholderiaceae</taxon>
        <taxon>Polynucleobacter</taxon>
    </lineage>
</organism>
<evidence type="ECO:0000313" key="7">
    <source>
        <dbReference type="Proteomes" id="UP001161160"/>
    </source>
</evidence>
<evidence type="ECO:0000256" key="1">
    <source>
        <dbReference type="ARBA" id="ARBA00023125"/>
    </source>
</evidence>
<dbReference type="PANTHER" id="PTHR48111:SF50">
    <property type="entry name" value="KDP OPERON TRANSCRIPTIONAL REGULATORY PROTEIN KDPE"/>
    <property type="match status" value="1"/>
</dbReference>
<feature type="modified residue" description="4-aspartylphosphate" evidence="2">
    <location>
        <position position="85"/>
    </location>
</feature>
<dbReference type="InterPro" id="IPR001867">
    <property type="entry name" value="OmpR/PhoB-type_DNA-bd"/>
</dbReference>
<dbReference type="PANTHER" id="PTHR48111">
    <property type="entry name" value="REGULATOR OF RPOS"/>
    <property type="match status" value="1"/>
</dbReference>
<protein>
    <submittedName>
        <fullName evidence="6">Two-component system KDP operon response regulator KdpE</fullName>
    </submittedName>
</protein>
<dbReference type="InterPro" id="IPR036388">
    <property type="entry name" value="WH-like_DNA-bd_sf"/>
</dbReference>
<dbReference type="InterPro" id="IPR011006">
    <property type="entry name" value="CheY-like_superfamily"/>
</dbReference>
<dbReference type="AlphaFoldDB" id="A0AA43M5Y7"/>
<dbReference type="GO" id="GO:0005829">
    <property type="term" value="C:cytosol"/>
    <property type="evidence" value="ECO:0007669"/>
    <property type="project" value="TreeGrafter"/>
</dbReference>